<gene>
    <name evidence="8" type="primary">soxX</name>
    <name evidence="7" type="ORF">AAX29_00735</name>
    <name evidence="8" type="ORF">FE246_00825</name>
</gene>
<dbReference type="EMBL" id="LCUJ01000002">
    <property type="protein sequence ID" value="OCL99685.1"/>
    <property type="molecule type" value="Genomic_DNA"/>
</dbReference>
<evidence type="ECO:0000313" key="9">
    <source>
        <dbReference type="Proteomes" id="UP000093281"/>
    </source>
</evidence>
<reference evidence="9" key="1">
    <citation type="submission" date="2015-05" db="EMBL/GenBank/DDBJ databases">
        <authorList>
            <person name="Rovetto F."/>
            <person name="Cocolin L."/>
            <person name="Illeghems K."/>
            <person name="Van Nieuwerburgh F."/>
            <person name="Houf K."/>
        </authorList>
    </citation>
    <scope>NUCLEOTIDE SEQUENCE [LARGE SCALE GENOMIC DNA]</scope>
    <source>
        <strain evidence="9">DU22</strain>
    </source>
</reference>
<evidence type="ECO:0000256" key="5">
    <source>
        <dbReference type="SAM" id="SignalP"/>
    </source>
</evidence>
<evidence type="ECO:0000256" key="2">
    <source>
        <dbReference type="ARBA" id="ARBA00022723"/>
    </source>
</evidence>
<accession>A0A1C0B7V1</accession>
<dbReference type="Proteomes" id="UP000308001">
    <property type="component" value="Unassembled WGS sequence"/>
</dbReference>
<evidence type="ECO:0000256" key="1">
    <source>
        <dbReference type="ARBA" id="ARBA00022617"/>
    </source>
</evidence>
<dbReference type="AlphaFoldDB" id="A0A1C0B7V1"/>
<dbReference type="PROSITE" id="PS51007">
    <property type="entry name" value="CYTC"/>
    <property type="match status" value="1"/>
</dbReference>
<dbReference type="InterPro" id="IPR009056">
    <property type="entry name" value="Cyt_c-like_dom"/>
</dbReference>
<comment type="caution">
    <text evidence="7">The sequence shown here is derived from an EMBL/GenBank/DDBJ whole genome shotgun (WGS) entry which is preliminary data.</text>
</comment>
<proteinExistence type="predicted"/>
<feature type="domain" description="Cytochrome c" evidence="6">
    <location>
        <begin position="28"/>
        <end position="119"/>
    </location>
</feature>
<dbReference type="GO" id="GO:0020037">
    <property type="term" value="F:heme binding"/>
    <property type="evidence" value="ECO:0007669"/>
    <property type="project" value="InterPro"/>
</dbReference>
<keyword evidence="2 4" id="KW-0479">Metal-binding</keyword>
<dbReference type="RefSeq" id="WP_083190898.1">
    <property type="nucleotide sequence ID" value="NZ_LCUJ01000002.1"/>
</dbReference>
<keyword evidence="1 4" id="KW-0349">Heme</keyword>
<dbReference type="GO" id="GO:0009055">
    <property type="term" value="F:electron transfer activity"/>
    <property type="evidence" value="ECO:0007669"/>
    <property type="project" value="InterPro"/>
</dbReference>
<feature type="chain" id="PRO_5038215826" evidence="5">
    <location>
        <begin position="25"/>
        <end position="119"/>
    </location>
</feature>
<evidence type="ECO:0000313" key="7">
    <source>
        <dbReference type="EMBL" id="OCL99685.1"/>
    </source>
</evidence>
<feature type="signal peptide" evidence="5">
    <location>
        <begin position="1"/>
        <end position="24"/>
    </location>
</feature>
<dbReference type="SUPFAM" id="SSF46626">
    <property type="entry name" value="Cytochrome c"/>
    <property type="match status" value="1"/>
</dbReference>
<evidence type="ECO:0000256" key="3">
    <source>
        <dbReference type="ARBA" id="ARBA00023004"/>
    </source>
</evidence>
<reference evidence="8 10" key="3">
    <citation type="submission" date="2019-05" db="EMBL/GenBank/DDBJ databases">
        <title>Arcobacter cibarius and Arcobacter thereius providing challenges in identification an antibiotic susceptibility and Quinolone resistance.</title>
        <authorList>
            <person name="Busch A."/>
            <person name="Hanel I."/>
            <person name="Hotzel H."/>
            <person name="Tomaso H."/>
        </authorList>
    </citation>
    <scope>NUCLEOTIDE SEQUENCE [LARGE SCALE GENOMIC DNA]</scope>
    <source>
        <strain evidence="8 10">17CS1191_2</strain>
    </source>
</reference>
<reference evidence="7" key="2">
    <citation type="submission" date="2015-05" db="EMBL/GenBank/DDBJ databases">
        <authorList>
            <person name="Wang D.B."/>
            <person name="Wang M."/>
        </authorList>
    </citation>
    <scope>NUCLEOTIDE SEQUENCE [LARGE SCALE GENOMIC DNA]</scope>
    <source>
        <strain evidence="7">DU22</strain>
    </source>
</reference>
<dbReference type="EMBL" id="VBUF01000001">
    <property type="protein sequence ID" value="TLS73055.1"/>
    <property type="molecule type" value="Genomic_DNA"/>
</dbReference>
<dbReference type="STRING" id="544718.AAX25_00349"/>
<keyword evidence="5" id="KW-0732">Signal</keyword>
<organism evidence="7 9">
    <name type="scientific">Aliarcobacter thereius</name>
    <dbReference type="NCBI Taxonomy" id="544718"/>
    <lineage>
        <taxon>Bacteria</taxon>
        <taxon>Pseudomonadati</taxon>
        <taxon>Campylobacterota</taxon>
        <taxon>Epsilonproteobacteria</taxon>
        <taxon>Campylobacterales</taxon>
        <taxon>Arcobacteraceae</taxon>
        <taxon>Aliarcobacter</taxon>
    </lineage>
</organism>
<evidence type="ECO:0000256" key="4">
    <source>
        <dbReference type="PROSITE-ProRule" id="PRU00433"/>
    </source>
</evidence>
<dbReference type="InterPro" id="IPR030999">
    <property type="entry name" value="Thiosulf_SoxX"/>
</dbReference>
<sequence>MLKVIKRGLLVATFALLFVTVSNASDEELIKKGEVLYNTNTKGNCIACHDANGKELDGPGTLGPKLQFLEFWPDEALYNKIFDPANPGDPITAMPAFGKNGWLSDDEIKAIVAYLKTIK</sequence>
<evidence type="ECO:0000313" key="10">
    <source>
        <dbReference type="Proteomes" id="UP000308001"/>
    </source>
</evidence>
<keyword evidence="3 4" id="KW-0408">Iron</keyword>
<evidence type="ECO:0000259" key="6">
    <source>
        <dbReference type="PROSITE" id="PS51007"/>
    </source>
</evidence>
<dbReference type="InterPro" id="IPR036909">
    <property type="entry name" value="Cyt_c-like_dom_sf"/>
</dbReference>
<name>A0A1C0B7V1_9BACT</name>
<protein>
    <submittedName>
        <fullName evidence="7">Cytochrome c</fullName>
    </submittedName>
    <submittedName>
        <fullName evidence="8">Sulfur oxidation c-type cytochrome SoxX</fullName>
    </submittedName>
</protein>
<dbReference type="OrthoDB" id="9793634at2"/>
<dbReference type="GO" id="GO:0046872">
    <property type="term" value="F:metal ion binding"/>
    <property type="evidence" value="ECO:0007669"/>
    <property type="project" value="UniProtKB-KW"/>
</dbReference>
<evidence type="ECO:0000313" key="8">
    <source>
        <dbReference type="EMBL" id="TLS73055.1"/>
    </source>
</evidence>
<dbReference type="Pfam" id="PF13442">
    <property type="entry name" value="Cytochrome_CBB3"/>
    <property type="match status" value="1"/>
</dbReference>
<dbReference type="PATRIC" id="fig|544718.43.peg.345"/>
<dbReference type="NCBIfam" id="TIGR04485">
    <property type="entry name" value="thiosulf_SoxX"/>
    <property type="match status" value="1"/>
</dbReference>
<dbReference type="Gene3D" id="1.10.760.10">
    <property type="entry name" value="Cytochrome c-like domain"/>
    <property type="match status" value="1"/>
</dbReference>
<dbReference type="Proteomes" id="UP000093281">
    <property type="component" value="Unassembled WGS sequence"/>
</dbReference>